<dbReference type="Pfam" id="PF04083">
    <property type="entry name" value="Abhydro_lipase"/>
    <property type="match status" value="1"/>
</dbReference>
<dbReference type="SUPFAM" id="SSF53474">
    <property type="entry name" value="alpha/beta-Hydrolases"/>
    <property type="match status" value="1"/>
</dbReference>
<name>A0A2Z6LWP2_TRISU</name>
<reference evidence="3" key="1">
    <citation type="journal article" date="2017" name="Front. Plant Sci.">
        <title>Climate Clever Clovers: New Paradigm to Reduce the Environmental Footprint of Ruminants by Breeding Low Methanogenic Forages Utilizing Haplotype Variation.</title>
        <authorList>
            <person name="Kaur P."/>
            <person name="Appels R."/>
            <person name="Bayer P.E."/>
            <person name="Keeble-Gagnere G."/>
            <person name="Wang J."/>
            <person name="Hirakawa H."/>
            <person name="Shirasawa K."/>
            <person name="Vercoe P."/>
            <person name="Stefanova K."/>
            <person name="Durmic Z."/>
            <person name="Nichols P."/>
            <person name="Revell C."/>
            <person name="Isobe S.N."/>
            <person name="Edwards D."/>
            <person name="Erskine W."/>
        </authorList>
    </citation>
    <scope>NUCLEOTIDE SEQUENCE [LARGE SCALE GENOMIC DNA]</scope>
    <source>
        <strain evidence="3">cv. Daliak</strain>
    </source>
</reference>
<dbReference type="Gene3D" id="3.40.50.1820">
    <property type="entry name" value="alpha/beta hydrolase"/>
    <property type="match status" value="1"/>
</dbReference>
<dbReference type="PANTHER" id="PTHR11005">
    <property type="entry name" value="LYSOSOMAL ACID LIPASE-RELATED"/>
    <property type="match status" value="1"/>
</dbReference>
<proteinExistence type="predicted"/>
<gene>
    <name evidence="2" type="ORF">TSUD_181100</name>
</gene>
<dbReference type="InterPro" id="IPR006693">
    <property type="entry name" value="AB_hydrolase_lipase"/>
</dbReference>
<evidence type="ECO:0000313" key="3">
    <source>
        <dbReference type="Proteomes" id="UP000242715"/>
    </source>
</evidence>
<dbReference type="GO" id="GO:0006629">
    <property type="term" value="P:lipid metabolic process"/>
    <property type="evidence" value="ECO:0007669"/>
    <property type="project" value="InterPro"/>
</dbReference>
<organism evidence="2 3">
    <name type="scientific">Trifolium subterraneum</name>
    <name type="common">Subterranean clover</name>
    <dbReference type="NCBI Taxonomy" id="3900"/>
    <lineage>
        <taxon>Eukaryota</taxon>
        <taxon>Viridiplantae</taxon>
        <taxon>Streptophyta</taxon>
        <taxon>Embryophyta</taxon>
        <taxon>Tracheophyta</taxon>
        <taxon>Spermatophyta</taxon>
        <taxon>Magnoliopsida</taxon>
        <taxon>eudicotyledons</taxon>
        <taxon>Gunneridae</taxon>
        <taxon>Pentapetalae</taxon>
        <taxon>rosids</taxon>
        <taxon>fabids</taxon>
        <taxon>Fabales</taxon>
        <taxon>Fabaceae</taxon>
        <taxon>Papilionoideae</taxon>
        <taxon>50 kb inversion clade</taxon>
        <taxon>NPAAA clade</taxon>
        <taxon>Hologalegina</taxon>
        <taxon>IRL clade</taxon>
        <taxon>Trifolieae</taxon>
        <taxon>Trifolium</taxon>
    </lineage>
</organism>
<evidence type="ECO:0000259" key="1">
    <source>
        <dbReference type="Pfam" id="PF04083"/>
    </source>
</evidence>
<dbReference type="OrthoDB" id="9974421at2759"/>
<dbReference type="InterPro" id="IPR029058">
    <property type="entry name" value="AB_hydrolase_fold"/>
</dbReference>
<feature type="domain" description="Partial AB-hydrolase lipase" evidence="1">
    <location>
        <begin position="1"/>
        <end position="57"/>
    </location>
</feature>
<dbReference type="AlphaFoldDB" id="A0A2Z6LWP2"/>
<accession>A0A2Z6LWP2</accession>
<protein>
    <recommendedName>
        <fullName evidence="1">Partial AB-hydrolase lipase domain-containing protein</fullName>
    </recommendedName>
</protein>
<evidence type="ECO:0000313" key="2">
    <source>
        <dbReference type="EMBL" id="GAU23921.1"/>
    </source>
</evidence>
<dbReference type="Proteomes" id="UP000242715">
    <property type="component" value="Unassembled WGS sequence"/>
</dbReference>
<keyword evidence="3" id="KW-1185">Reference proteome</keyword>
<dbReference type="EMBL" id="DF973281">
    <property type="protein sequence ID" value="GAU23921.1"/>
    <property type="molecule type" value="Genomic_DNA"/>
</dbReference>
<sequence length="111" mass="12267">MVETQGYTCEEHTVTTEDGYMLSIQRLPAGRSGEKATKPPILIQHGLLCDANVFLINSPDESLAFILADSGFDVWLVNGRGTRYSTMHTSLTFNDAVLILNDGFKFPIVED</sequence>